<comment type="function">
    <text evidence="6">Displays phosphatase activity for serine/threonine residues, and dephosphorylates and activates Pk92B kinase. Has apparently no phosphoglycerate mutase activity.</text>
</comment>
<sequence length="294" mass="33423">MSSLLKGSRKLLLGIGLAGAGAAVWAIMGGDEDKAFIKASAFYDHYINNPRYFYEPPVSHKWDFNWDRRQSDTLMKTLEGKFRADGDKNASKEKLQKAKVIASRHLLFIRHGQYALNGKTDEERTLTDLGRQQAYFAAQRLKELNLPYSQIVQSTMTRAKQTAQIISKELPDIPVSSSDLLREGLPIVPEPSSYKEVDNLRAFTDGPRIEAAFRRYFYRAKPDQKEDSYEIFVCHANVIRYFVCRALQLPPEAWLRFSLHNCSMTWIAIRPSGRVSVYTVGDCGFIPSGKLTTN</sequence>
<evidence type="ECO:0000256" key="10">
    <source>
        <dbReference type="ARBA" id="ARBA00042520"/>
    </source>
</evidence>
<keyword evidence="5" id="KW-0378">Hydrolase</keyword>
<protein>
    <recommendedName>
        <fullName evidence="8">Serine/threonine-protein phosphatase PGAM5, mitochondrial</fullName>
        <ecNumber evidence="3">3.1.3.16</ecNumber>
    </recommendedName>
    <alternativeName>
        <fullName evidence="10">Phosphoglycerate mutase family member 5 homolog</fullName>
    </alternativeName>
    <alternativeName>
        <fullName evidence="9">Serine/threonine-protein phosphatase Pgam5, mitochondrial</fullName>
    </alternativeName>
</protein>
<keyword evidence="4" id="KW-0472">Membrane</keyword>
<dbReference type="Pfam" id="PF00300">
    <property type="entry name" value="His_Phos_1"/>
    <property type="match status" value="1"/>
</dbReference>
<dbReference type="KEGG" id="tut:107371057"/>
<evidence type="ECO:0000313" key="13">
    <source>
        <dbReference type="EnsemblMetazoa" id="tetur02g13700.1"/>
    </source>
</evidence>
<dbReference type="PANTHER" id="PTHR20935">
    <property type="entry name" value="PHOSPHOGLYCERATE MUTASE-RELATED"/>
    <property type="match status" value="1"/>
</dbReference>
<reference evidence="13" key="2">
    <citation type="submission" date="2015-06" db="UniProtKB">
        <authorList>
            <consortium name="EnsemblMetazoa"/>
        </authorList>
    </citation>
    <scope>IDENTIFICATION</scope>
</reference>
<evidence type="ECO:0000256" key="4">
    <source>
        <dbReference type="ARBA" id="ARBA00022787"/>
    </source>
</evidence>
<dbReference type="eggNOG" id="KOG4609">
    <property type="taxonomic scope" value="Eukaryota"/>
</dbReference>
<dbReference type="PANTHER" id="PTHR20935:SF0">
    <property type="entry name" value="SERINE_THREONINE-PROTEIN PHOSPHATASE PGAM5, MITOCHONDRIAL"/>
    <property type="match status" value="1"/>
</dbReference>
<evidence type="ECO:0000256" key="8">
    <source>
        <dbReference type="ARBA" id="ARBA00039765"/>
    </source>
</evidence>
<comment type="subunit">
    <text evidence="7">Interacts with Pk92B/ASK1.</text>
</comment>
<dbReference type="EC" id="3.1.3.16" evidence="3"/>
<comment type="catalytic activity">
    <reaction evidence="12">
        <text>O-phospho-L-threonyl-[protein] + H2O = L-threonyl-[protein] + phosphate</text>
        <dbReference type="Rhea" id="RHEA:47004"/>
        <dbReference type="Rhea" id="RHEA-COMP:11060"/>
        <dbReference type="Rhea" id="RHEA-COMP:11605"/>
        <dbReference type="ChEBI" id="CHEBI:15377"/>
        <dbReference type="ChEBI" id="CHEBI:30013"/>
        <dbReference type="ChEBI" id="CHEBI:43474"/>
        <dbReference type="ChEBI" id="CHEBI:61977"/>
        <dbReference type="EC" id="3.1.3.16"/>
    </reaction>
</comment>
<dbReference type="GO" id="GO:0005741">
    <property type="term" value="C:mitochondrial outer membrane"/>
    <property type="evidence" value="ECO:0007669"/>
    <property type="project" value="UniProtKB-SubCell"/>
</dbReference>
<evidence type="ECO:0000256" key="1">
    <source>
        <dbReference type="ARBA" id="ARBA00004294"/>
    </source>
</evidence>
<dbReference type="CDD" id="cd07067">
    <property type="entry name" value="HP_PGM_like"/>
    <property type="match status" value="1"/>
</dbReference>
<dbReference type="InterPro" id="IPR013078">
    <property type="entry name" value="His_Pase_superF_clade-1"/>
</dbReference>
<evidence type="ECO:0000256" key="12">
    <source>
        <dbReference type="ARBA" id="ARBA00048336"/>
    </source>
</evidence>
<dbReference type="SUPFAM" id="SSF53254">
    <property type="entry name" value="Phosphoglycerate mutase-like"/>
    <property type="match status" value="1"/>
</dbReference>
<reference evidence="14" key="1">
    <citation type="submission" date="2011-08" db="EMBL/GenBank/DDBJ databases">
        <authorList>
            <person name="Rombauts S."/>
        </authorList>
    </citation>
    <scope>NUCLEOTIDE SEQUENCE</scope>
    <source>
        <strain evidence="14">London</strain>
    </source>
</reference>
<dbReference type="EnsemblMetazoa" id="tetur02g13700.1">
    <property type="protein sequence ID" value="tetur02g13700.1"/>
    <property type="gene ID" value="tetur02g13700"/>
</dbReference>
<dbReference type="EMBL" id="CAEY01000835">
    <property type="status" value="NOT_ANNOTATED_CDS"/>
    <property type="molecule type" value="Genomic_DNA"/>
</dbReference>
<comment type="subcellular location">
    <subcellularLocation>
        <location evidence="1">Mitochondrion outer membrane</location>
    </subcellularLocation>
</comment>
<evidence type="ECO:0000256" key="9">
    <source>
        <dbReference type="ARBA" id="ARBA00040722"/>
    </source>
</evidence>
<accession>T1JXY6</accession>
<evidence type="ECO:0000256" key="2">
    <source>
        <dbReference type="ARBA" id="ARBA00006717"/>
    </source>
</evidence>
<dbReference type="InterPro" id="IPR029033">
    <property type="entry name" value="His_PPase_superfam"/>
</dbReference>
<comment type="similarity">
    <text evidence="2">Belongs to the phosphoglycerate mutase family. BPG-dependent PGAM subfamily.</text>
</comment>
<comment type="catalytic activity">
    <reaction evidence="11">
        <text>O-phospho-L-seryl-[protein] + H2O = L-seryl-[protein] + phosphate</text>
        <dbReference type="Rhea" id="RHEA:20629"/>
        <dbReference type="Rhea" id="RHEA-COMP:9863"/>
        <dbReference type="Rhea" id="RHEA-COMP:11604"/>
        <dbReference type="ChEBI" id="CHEBI:15377"/>
        <dbReference type="ChEBI" id="CHEBI:29999"/>
        <dbReference type="ChEBI" id="CHEBI:43474"/>
        <dbReference type="ChEBI" id="CHEBI:83421"/>
        <dbReference type="EC" id="3.1.3.16"/>
    </reaction>
</comment>
<dbReference type="GO" id="GO:0004722">
    <property type="term" value="F:protein serine/threonine phosphatase activity"/>
    <property type="evidence" value="ECO:0007669"/>
    <property type="project" value="UniProtKB-EC"/>
</dbReference>
<evidence type="ECO:0000256" key="7">
    <source>
        <dbReference type="ARBA" id="ARBA00038605"/>
    </source>
</evidence>
<keyword evidence="4" id="KW-1000">Mitochondrion outer membrane</keyword>
<dbReference type="GO" id="GO:0090141">
    <property type="term" value="P:positive regulation of mitochondrial fission"/>
    <property type="evidence" value="ECO:0007669"/>
    <property type="project" value="TreeGrafter"/>
</dbReference>
<evidence type="ECO:0000256" key="11">
    <source>
        <dbReference type="ARBA" id="ARBA00047761"/>
    </source>
</evidence>
<keyword evidence="14" id="KW-1185">Reference proteome</keyword>
<dbReference type="Proteomes" id="UP000015104">
    <property type="component" value="Unassembled WGS sequence"/>
</dbReference>
<organism evidence="13 14">
    <name type="scientific">Tetranychus urticae</name>
    <name type="common">Two-spotted spider mite</name>
    <dbReference type="NCBI Taxonomy" id="32264"/>
    <lineage>
        <taxon>Eukaryota</taxon>
        <taxon>Metazoa</taxon>
        <taxon>Ecdysozoa</taxon>
        <taxon>Arthropoda</taxon>
        <taxon>Chelicerata</taxon>
        <taxon>Arachnida</taxon>
        <taxon>Acari</taxon>
        <taxon>Acariformes</taxon>
        <taxon>Trombidiformes</taxon>
        <taxon>Prostigmata</taxon>
        <taxon>Eleutherengona</taxon>
        <taxon>Raphignathae</taxon>
        <taxon>Tetranychoidea</taxon>
        <taxon>Tetranychidae</taxon>
        <taxon>Tetranychus</taxon>
    </lineage>
</organism>
<evidence type="ECO:0000256" key="3">
    <source>
        <dbReference type="ARBA" id="ARBA00013081"/>
    </source>
</evidence>
<proteinExistence type="inferred from homology"/>
<dbReference type="HOGENOM" id="CLU_063130_1_1_1"/>
<gene>
    <name evidence="13" type="primary">107371057</name>
</gene>
<evidence type="ECO:0000256" key="6">
    <source>
        <dbReference type="ARBA" id="ARBA00037234"/>
    </source>
</evidence>
<dbReference type="OrthoDB" id="2118094at2759"/>
<dbReference type="OMA" id="ERIPCAV"/>
<evidence type="ECO:0000256" key="5">
    <source>
        <dbReference type="ARBA" id="ARBA00022801"/>
    </source>
</evidence>
<dbReference type="SMART" id="SM00855">
    <property type="entry name" value="PGAM"/>
    <property type="match status" value="1"/>
</dbReference>
<dbReference type="InterPro" id="IPR051021">
    <property type="entry name" value="Mito_Ser/Thr_phosphatase"/>
</dbReference>
<evidence type="ECO:0000313" key="14">
    <source>
        <dbReference type="Proteomes" id="UP000015104"/>
    </source>
</evidence>
<dbReference type="STRING" id="32264.T1JXY6"/>
<dbReference type="Gene3D" id="3.40.50.1240">
    <property type="entry name" value="Phosphoglycerate mutase-like"/>
    <property type="match status" value="1"/>
</dbReference>
<name>T1JXY6_TETUR</name>
<keyword evidence="4" id="KW-0496">Mitochondrion</keyword>
<dbReference type="AlphaFoldDB" id="T1JXY6"/>